<keyword evidence="7" id="KW-0274">FAD</keyword>
<dbReference type="Gene3D" id="3.40.50.80">
    <property type="entry name" value="Nucleotide-binding domain of ferredoxin-NADP reductase (FNR) module"/>
    <property type="match status" value="1"/>
</dbReference>
<evidence type="ECO:0000256" key="4">
    <source>
        <dbReference type="ARBA" id="ARBA00022692"/>
    </source>
</evidence>
<keyword evidence="9" id="KW-0560">Oxidoreductase</keyword>
<evidence type="ECO:0000256" key="9">
    <source>
        <dbReference type="ARBA" id="ARBA00023002"/>
    </source>
</evidence>
<evidence type="ECO:0000256" key="7">
    <source>
        <dbReference type="ARBA" id="ARBA00022827"/>
    </source>
</evidence>
<comment type="subcellular location">
    <subcellularLocation>
        <location evidence="2">Membrane</location>
        <topology evidence="2">Multi-pass membrane protein</topology>
    </subcellularLocation>
</comment>
<dbReference type="InterPro" id="IPR050415">
    <property type="entry name" value="MRET"/>
</dbReference>
<feature type="transmembrane region" description="Helical" evidence="13">
    <location>
        <begin position="167"/>
        <end position="184"/>
    </location>
</feature>
<keyword evidence="3" id="KW-0285">Flavoprotein</keyword>
<evidence type="ECO:0000256" key="6">
    <source>
        <dbReference type="ARBA" id="ARBA00022723"/>
    </source>
</evidence>
<dbReference type="PROSITE" id="PS51384">
    <property type="entry name" value="FAD_FR"/>
    <property type="match status" value="1"/>
</dbReference>
<dbReference type="GO" id="GO:0051537">
    <property type="term" value="F:2 iron, 2 sulfur cluster binding"/>
    <property type="evidence" value="ECO:0007669"/>
    <property type="project" value="UniProtKB-KW"/>
</dbReference>
<dbReference type="GO" id="GO:0016020">
    <property type="term" value="C:membrane"/>
    <property type="evidence" value="ECO:0007669"/>
    <property type="project" value="UniProtKB-SubCell"/>
</dbReference>
<dbReference type="OrthoDB" id="9796486at2"/>
<keyword evidence="6" id="KW-0479">Metal-binding</keyword>
<evidence type="ECO:0000256" key="2">
    <source>
        <dbReference type="ARBA" id="ARBA00004141"/>
    </source>
</evidence>
<organism evidence="15 16">
    <name type="scientific">Modicisalibacter ilicicola DSM 19980</name>
    <dbReference type="NCBI Taxonomy" id="1121942"/>
    <lineage>
        <taxon>Bacteria</taxon>
        <taxon>Pseudomonadati</taxon>
        <taxon>Pseudomonadota</taxon>
        <taxon>Gammaproteobacteria</taxon>
        <taxon>Oceanospirillales</taxon>
        <taxon>Halomonadaceae</taxon>
        <taxon>Modicisalibacter</taxon>
    </lineage>
</organism>
<feature type="transmembrane region" description="Helical" evidence="13">
    <location>
        <begin position="138"/>
        <end position="155"/>
    </location>
</feature>
<dbReference type="InterPro" id="IPR017938">
    <property type="entry name" value="Riboflavin_synthase-like_b-brl"/>
</dbReference>
<evidence type="ECO:0000256" key="13">
    <source>
        <dbReference type="SAM" id="Phobius"/>
    </source>
</evidence>
<dbReference type="PANTHER" id="PTHR47354">
    <property type="entry name" value="NADH OXIDOREDUCTASE HCR"/>
    <property type="match status" value="1"/>
</dbReference>
<evidence type="ECO:0000256" key="3">
    <source>
        <dbReference type="ARBA" id="ARBA00022630"/>
    </source>
</evidence>
<dbReference type="Gene3D" id="2.40.30.10">
    <property type="entry name" value="Translation factors"/>
    <property type="match status" value="1"/>
</dbReference>
<dbReference type="AlphaFoldDB" id="A0A1M5A056"/>
<keyword evidence="4 13" id="KW-0812">Transmembrane</keyword>
<feature type="transmembrane region" description="Helical" evidence="13">
    <location>
        <begin position="196"/>
        <end position="214"/>
    </location>
</feature>
<dbReference type="InterPro" id="IPR013130">
    <property type="entry name" value="Fe3_Rdtase_TM_dom"/>
</dbReference>
<dbReference type="Pfam" id="PF08022">
    <property type="entry name" value="FAD_binding_8"/>
    <property type="match status" value="1"/>
</dbReference>
<evidence type="ECO:0000256" key="11">
    <source>
        <dbReference type="ARBA" id="ARBA00023014"/>
    </source>
</evidence>
<dbReference type="InterPro" id="IPR013112">
    <property type="entry name" value="FAD-bd_8"/>
</dbReference>
<keyword evidence="16" id="KW-1185">Reference proteome</keyword>
<keyword evidence="10" id="KW-0408">Iron</keyword>
<dbReference type="Pfam" id="PF01794">
    <property type="entry name" value="Ferric_reduct"/>
    <property type="match status" value="1"/>
</dbReference>
<evidence type="ECO:0000256" key="5">
    <source>
        <dbReference type="ARBA" id="ARBA00022714"/>
    </source>
</evidence>
<evidence type="ECO:0000313" key="15">
    <source>
        <dbReference type="EMBL" id="SHF23487.1"/>
    </source>
</evidence>
<reference evidence="15 16" key="1">
    <citation type="submission" date="2016-11" db="EMBL/GenBank/DDBJ databases">
        <authorList>
            <person name="Jaros S."/>
            <person name="Januszkiewicz K."/>
            <person name="Wedrychowicz H."/>
        </authorList>
    </citation>
    <scope>NUCLEOTIDE SEQUENCE [LARGE SCALE GENOMIC DNA]</scope>
    <source>
        <strain evidence="15 16">DSM 19980</strain>
    </source>
</reference>
<feature type="transmembrane region" description="Helical" evidence="13">
    <location>
        <begin position="38"/>
        <end position="59"/>
    </location>
</feature>
<dbReference type="STRING" id="1121942.SAMN02745148_02123"/>
<keyword evidence="12 13" id="KW-0472">Membrane</keyword>
<evidence type="ECO:0000256" key="1">
    <source>
        <dbReference type="ARBA" id="ARBA00001974"/>
    </source>
</evidence>
<keyword evidence="11" id="KW-0411">Iron-sulfur</keyword>
<feature type="domain" description="FAD-binding FR-type" evidence="14">
    <location>
        <begin position="200"/>
        <end position="320"/>
    </location>
</feature>
<name>A0A1M5A056_9GAMM</name>
<comment type="cofactor">
    <cofactor evidence="1">
        <name>FAD</name>
        <dbReference type="ChEBI" id="CHEBI:57692"/>
    </cofactor>
</comment>
<evidence type="ECO:0000256" key="8">
    <source>
        <dbReference type="ARBA" id="ARBA00022989"/>
    </source>
</evidence>
<protein>
    <submittedName>
        <fullName evidence="15">Predicted ferric reductase</fullName>
    </submittedName>
</protein>
<proteinExistence type="predicted"/>
<dbReference type="InterPro" id="IPR017927">
    <property type="entry name" value="FAD-bd_FR_type"/>
</dbReference>
<dbReference type="InterPro" id="IPR039261">
    <property type="entry name" value="FNR_nucleotide-bd"/>
</dbReference>
<dbReference type="CDD" id="cd06198">
    <property type="entry name" value="FNR_like_3"/>
    <property type="match status" value="1"/>
</dbReference>
<evidence type="ECO:0000256" key="12">
    <source>
        <dbReference type="ARBA" id="ARBA00023136"/>
    </source>
</evidence>
<dbReference type="GO" id="GO:0016491">
    <property type="term" value="F:oxidoreductase activity"/>
    <property type="evidence" value="ECO:0007669"/>
    <property type="project" value="UniProtKB-KW"/>
</dbReference>
<dbReference type="GO" id="GO:0050660">
    <property type="term" value="F:flavin adenine dinucleotide binding"/>
    <property type="evidence" value="ECO:0007669"/>
    <property type="project" value="TreeGrafter"/>
</dbReference>
<dbReference type="RefSeq" id="WP_072822570.1">
    <property type="nucleotide sequence ID" value="NZ_FQUJ01000008.1"/>
</dbReference>
<accession>A0A1M5A056</accession>
<evidence type="ECO:0000259" key="14">
    <source>
        <dbReference type="PROSITE" id="PS51384"/>
    </source>
</evidence>
<dbReference type="SUPFAM" id="SSF52343">
    <property type="entry name" value="Ferredoxin reductase-like, C-terminal NADP-linked domain"/>
    <property type="match status" value="1"/>
</dbReference>
<gene>
    <name evidence="15" type="ORF">SAMN02745148_02123</name>
</gene>
<dbReference type="GO" id="GO:0046872">
    <property type="term" value="F:metal ion binding"/>
    <property type="evidence" value="ECO:0007669"/>
    <property type="project" value="UniProtKB-KW"/>
</dbReference>
<evidence type="ECO:0000313" key="16">
    <source>
        <dbReference type="Proteomes" id="UP000184346"/>
    </source>
</evidence>
<feature type="transmembrane region" description="Helical" evidence="13">
    <location>
        <begin position="80"/>
        <end position="96"/>
    </location>
</feature>
<keyword evidence="5" id="KW-0001">2Fe-2S</keyword>
<dbReference type="Proteomes" id="UP000184346">
    <property type="component" value="Unassembled WGS sequence"/>
</dbReference>
<dbReference type="EMBL" id="FQUJ01000008">
    <property type="protein sequence ID" value="SHF23487.1"/>
    <property type="molecule type" value="Genomic_DNA"/>
</dbReference>
<sequence length="444" mass="50335">MKRIKWVLWLFLAILSGAWLLADTLSPEPFHYFSFREVFVQYTGTLAMATMSLAMLLAARPKWLERPLNGLDKMYRLHKWLGIAGLLFAVTHWWWAQGTKWMVGWGWLDRPVRGAGAEQALPGFEQWLRSQRGLAETLGEWVFYVMAILIVLALVKRFPYHLFKKTHHWLALGYLVLVYHSTVLVKPDYWTEPVGWILAILMLGGSLSAIQVLSGRVGRRLTTQGTIASLIDYPRLGVIEGAVELRDRWAGHAPGQFAFVTSNMREGAHPYTIASSWDPAEHRLVFIVKALGDHTRRLRDRLEVGMPVRVEGPYGCFDFDDDNPRQIWVGAGIGITPFIARMKHLARAPGQQTIDLFHVTDDSDPVAFDKLAADAAAAGVTLHLIVTPRDGRLSAERIRAAVPDWSEASLWFCGPNEFGRTLYRDFLKAGMSPADFHRELFEMR</sequence>
<dbReference type="PANTHER" id="PTHR47354:SF8">
    <property type="entry name" value="1,2-PHENYLACETYL-COA EPOXIDASE, SUBUNIT E"/>
    <property type="match status" value="1"/>
</dbReference>
<dbReference type="SUPFAM" id="SSF63380">
    <property type="entry name" value="Riboflavin synthase domain-like"/>
    <property type="match status" value="1"/>
</dbReference>
<evidence type="ECO:0000256" key="10">
    <source>
        <dbReference type="ARBA" id="ARBA00023004"/>
    </source>
</evidence>
<keyword evidence="8 13" id="KW-1133">Transmembrane helix</keyword>